<dbReference type="InterPro" id="IPR003594">
    <property type="entry name" value="HATPase_dom"/>
</dbReference>
<organism evidence="20 21">
    <name type="scientific">Stenomitos frigidus ULC18</name>
    <dbReference type="NCBI Taxonomy" id="2107698"/>
    <lineage>
        <taxon>Bacteria</taxon>
        <taxon>Bacillati</taxon>
        <taxon>Cyanobacteriota</taxon>
        <taxon>Cyanophyceae</taxon>
        <taxon>Leptolyngbyales</taxon>
        <taxon>Leptolyngbyaceae</taxon>
        <taxon>Stenomitos</taxon>
    </lineage>
</organism>
<evidence type="ECO:0000259" key="15">
    <source>
        <dbReference type="PROSITE" id="PS50109"/>
    </source>
</evidence>
<evidence type="ECO:0000259" key="17">
    <source>
        <dbReference type="PROSITE" id="PS50112"/>
    </source>
</evidence>
<dbReference type="CDD" id="cd16922">
    <property type="entry name" value="HATPase_EvgS-ArcB-TorS-like"/>
    <property type="match status" value="1"/>
</dbReference>
<dbReference type="PROSITE" id="PS51755">
    <property type="entry name" value="OMPR_PHOB"/>
    <property type="match status" value="1"/>
</dbReference>
<dbReference type="Pfam" id="PF00512">
    <property type="entry name" value="HisKA"/>
    <property type="match status" value="1"/>
</dbReference>
<evidence type="ECO:0000256" key="12">
    <source>
        <dbReference type="PROSITE-ProRule" id="PRU00169"/>
    </source>
</evidence>
<dbReference type="SUPFAM" id="SSF55874">
    <property type="entry name" value="ATPase domain of HSP90 chaperone/DNA topoisomerase II/histidine kinase"/>
    <property type="match status" value="1"/>
</dbReference>
<dbReference type="SUPFAM" id="SSF55785">
    <property type="entry name" value="PYP-like sensor domain (PAS domain)"/>
    <property type="match status" value="1"/>
</dbReference>
<dbReference type="CDD" id="cd00130">
    <property type="entry name" value="PAS"/>
    <property type="match status" value="1"/>
</dbReference>
<dbReference type="Pfam" id="PF13426">
    <property type="entry name" value="PAS_9"/>
    <property type="match status" value="1"/>
</dbReference>
<evidence type="ECO:0000313" key="20">
    <source>
        <dbReference type="EMBL" id="PSB26316.1"/>
    </source>
</evidence>
<dbReference type="PRINTS" id="PR00344">
    <property type="entry name" value="BCTRLSENSOR"/>
</dbReference>
<dbReference type="AlphaFoldDB" id="A0A2T1E0M5"/>
<protein>
    <recommendedName>
        <fullName evidence="2">histidine kinase</fullName>
        <ecNumber evidence="2">2.7.13.3</ecNumber>
    </recommendedName>
</protein>
<evidence type="ECO:0000256" key="4">
    <source>
        <dbReference type="ARBA" id="ARBA00022679"/>
    </source>
</evidence>
<evidence type="ECO:0000256" key="8">
    <source>
        <dbReference type="ARBA" id="ARBA00023125"/>
    </source>
</evidence>
<dbReference type="SMART" id="SM00448">
    <property type="entry name" value="REC"/>
    <property type="match status" value="2"/>
</dbReference>
<dbReference type="RefSeq" id="WP_106258062.1">
    <property type="nucleotide sequence ID" value="NZ_CAWNSW010000049.1"/>
</dbReference>
<dbReference type="SMART" id="SM00388">
    <property type="entry name" value="HisKA"/>
    <property type="match status" value="1"/>
</dbReference>
<dbReference type="SMART" id="SM00091">
    <property type="entry name" value="PAS"/>
    <property type="match status" value="1"/>
</dbReference>
<dbReference type="EC" id="2.7.13.3" evidence="2"/>
<dbReference type="InterPro" id="IPR036097">
    <property type="entry name" value="HisK_dim/P_sf"/>
</dbReference>
<dbReference type="GO" id="GO:0000155">
    <property type="term" value="F:phosphorelay sensor kinase activity"/>
    <property type="evidence" value="ECO:0007669"/>
    <property type="project" value="InterPro"/>
</dbReference>
<dbReference type="SUPFAM" id="SSF47226">
    <property type="entry name" value="Histidine-containing phosphotransfer domain, HPT domain"/>
    <property type="match status" value="1"/>
</dbReference>
<dbReference type="FunFam" id="1.10.287.130:FF:000001">
    <property type="entry name" value="Two-component sensor histidine kinase"/>
    <property type="match status" value="1"/>
</dbReference>
<feature type="DNA-binding region" description="OmpR/PhoB-type" evidence="13">
    <location>
        <begin position="124"/>
        <end position="222"/>
    </location>
</feature>
<dbReference type="Gene3D" id="3.30.450.20">
    <property type="entry name" value="PAS domain"/>
    <property type="match status" value="1"/>
</dbReference>
<feature type="domain" description="OmpR/PhoB-type" evidence="19">
    <location>
        <begin position="124"/>
        <end position="222"/>
    </location>
</feature>
<dbReference type="PROSITE" id="PS50109">
    <property type="entry name" value="HIS_KIN"/>
    <property type="match status" value="1"/>
</dbReference>
<evidence type="ECO:0000256" key="5">
    <source>
        <dbReference type="ARBA" id="ARBA00022777"/>
    </source>
</evidence>
<dbReference type="SUPFAM" id="SSF52172">
    <property type="entry name" value="CheY-like"/>
    <property type="match status" value="2"/>
</dbReference>
<keyword evidence="4" id="KW-0808">Transferase</keyword>
<dbReference type="GO" id="GO:0003677">
    <property type="term" value="F:DNA binding"/>
    <property type="evidence" value="ECO:0007669"/>
    <property type="project" value="UniProtKB-UniRule"/>
</dbReference>
<evidence type="ECO:0000256" key="1">
    <source>
        <dbReference type="ARBA" id="ARBA00000085"/>
    </source>
</evidence>
<dbReference type="SUPFAM" id="SSF47384">
    <property type="entry name" value="Homodimeric domain of signal transducing histidine kinase"/>
    <property type="match status" value="1"/>
</dbReference>
<evidence type="ECO:0000256" key="2">
    <source>
        <dbReference type="ARBA" id="ARBA00012438"/>
    </source>
</evidence>
<proteinExistence type="predicted"/>
<dbReference type="NCBIfam" id="TIGR00229">
    <property type="entry name" value="sensory_box"/>
    <property type="match status" value="1"/>
</dbReference>
<evidence type="ECO:0000256" key="13">
    <source>
        <dbReference type="PROSITE-ProRule" id="PRU01091"/>
    </source>
</evidence>
<evidence type="ECO:0000313" key="21">
    <source>
        <dbReference type="Proteomes" id="UP000239576"/>
    </source>
</evidence>
<evidence type="ECO:0000256" key="10">
    <source>
        <dbReference type="ARBA" id="ARBA00023163"/>
    </source>
</evidence>
<keyword evidence="9" id="KW-0472">Membrane</keyword>
<comment type="catalytic activity">
    <reaction evidence="1">
        <text>ATP + protein L-histidine = ADP + protein N-phospho-L-histidine.</text>
        <dbReference type="EC" id="2.7.13.3"/>
    </reaction>
</comment>
<dbReference type="SUPFAM" id="SSF46894">
    <property type="entry name" value="C-terminal effector domain of the bipartite response regulators"/>
    <property type="match status" value="1"/>
</dbReference>
<dbReference type="CDD" id="cd00082">
    <property type="entry name" value="HisKA"/>
    <property type="match status" value="1"/>
</dbReference>
<keyword evidence="14" id="KW-0175">Coiled coil</keyword>
<dbReference type="CDD" id="cd00156">
    <property type="entry name" value="REC"/>
    <property type="match status" value="1"/>
</dbReference>
<dbReference type="Gene3D" id="1.20.120.160">
    <property type="entry name" value="HPT domain"/>
    <property type="match status" value="1"/>
</dbReference>
<dbReference type="Gene3D" id="3.40.50.2300">
    <property type="match status" value="2"/>
</dbReference>
<dbReference type="InterPro" id="IPR011006">
    <property type="entry name" value="CheY-like_superfamily"/>
</dbReference>
<dbReference type="CDD" id="cd19935">
    <property type="entry name" value="REC_OmpR_CusR-like"/>
    <property type="match status" value="1"/>
</dbReference>
<evidence type="ECO:0000256" key="9">
    <source>
        <dbReference type="ARBA" id="ARBA00023136"/>
    </source>
</evidence>
<dbReference type="Gene3D" id="6.10.250.690">
    <property type="match status" value="1"/>
</dbReference>
<dbReference type="InterPro" id="IPR036641">
    <property type="entry name" value="HPT_dom_sf"/>
</dbReference>
<reference evidence="21" key="1">
    <citation type="submission" date="2018-02" db="EMBL/GenBank/DDBJ databases">
        <authorList>
            <person name="Moore K."/>
            <person name="Momper L."/>
        </authorList>
    </citation>
    <scope>NUCLEOTIDE SEQUENCE [LARGE SCALE GENOMIC DNA]</scope>
    <source>
        <strain evidence="21">ULC18</strain>
    </source>
</reference>
<dbReference type="Gene3D" id="1.10.287.130">
    <property type="match status" value="1"/>
</dbReference>
<dbReference type="FunFam" id="3.30.565.10:FF:000006">
    <property type="entry name" value="Sensor histidine kinase WalK"/>
    <property type="match status" value="1"/>
</dbReference>
<dbReference type="InterPro" id="IPR036890">
    <property type="entry name" value="HATPase_C_sf"/>
</dbReference>
<comment type="caution">
    <text evidence="20">The sequence shown here is derived from an EMBL/GenBank/DDBJ whole genome shotgun (WGS) entry which is preliminary data.</text>
</comment>
<feature type="domain" description="Response regulatory" evidence="16">
    <location>
        <begin position="390"/>
        <end position="506"/>
    </location>
</feature>
<dbReference type="InterPro" id="IPR003661">
    <property type="entry name" value="HisK_dim/P_dom"/>
</dbReference>
<feature type="modified residue" description="4-aspartylphosphate" evidence="12">
    <location>
        <position position="439"/>
    </location>
</feature>
<keyword evidence="10" id="KW-0804">Transcription</keyword>
<feature type="domain" description="Histidine kinase" evidence="15">
    <location>
        <begin position="707"/>
        <end position="924"/>
    </location>
</feature>
<dbReference type="InterPro" id="IPR035965">
    <property type="entry name" value="PAS-like_dom_sf"/>
</dbReference>
<evidence type="ECO:0000256" key="3">
    <source>
        <dbReference type="ARBA" id="ARBA00022553"/>
    </source>
</evidence>
<dbReference type="SMART" id="SM00387">
    <property type="entry name" value="HATPase_c"/>
    <property type="match status" value="1"/>
</dbReference>
<feature type="domain" description="PAS" evidence="17">
    <location>
        <begin position="575"/>
        <end position="627"/>
    </location>
</feature>
<keyword evidence="8 13" id="KW-0238">DNA-binding</keyword>
<feature type="modified residue" description="4-aspartylphosphate" evidence="12">
    <location>
        <position position="51"/>
    </location>
</feature>
<name>A0A2T1E0M5_9CYAN</name>
<dbReference type="InterPro" id="IPR008207">
    <property type="entry name" value="Sig_transdc_His_kin_Hpt_dom"/>
</dbReference>
<dbReference type="InterPro" id="IPR036388">
    <property type="entry name" value="WH-like_DNA-bd_sf"/>
</dbReference>
<dbReference type="InterPro" id="IPR004358">
    <property type="entry name" value="Sig_transdc_His_kin-like_C"/>
</dbReference>
<evidence type="ECO:0000256" key="14">
    <source>
        <dbReference type="SAM" id="Coils"/>
    </source>
</evidence>
<dbReference type="Gene3D" id="3.30.565.10">
    <property type="entry name" value="Histidine kinase-like ATPase, C-terminal domain"/>
    <property type="match status" value="1"/>
</dbReference>
<dbReference type="Pfam" id="PF02518">
    <property type="entry name" value="HATPase_c"/>
    <property type="match status" value="1"/>
</dbReference>
<dbReference type="InterPro" id="IPR001789">
    <property type="entry name" value="Sig_transdc_resp-reg_receiver"/>
</dbReference>
<dbReference type="PROSITE" id="PS50894">
    <property type="entry name" value="HPT"/>
    <property type="match status" value="1"/>
</dbReference>
<keyword evidence="6" id="KW-0902">Two-component regulatory system</keyword>
<evidence type="ECO:0000259" key="18">
    <source>
        <dbReference type="PROSITE" id="PS50894"/>
    </source>
</evidence>
<dbReference type="InterPro" id="IPR005467">
    <property type="entry name" value="His_kinase_dom"/>
</dbReference>
<dbReference type="InterPro" id="IPR016032">
    <property type="entry name" value="Sig_transdc_resp-reg_C-effctor"/>
</dbReference>
<dbReference type="Gene3D" id="1.10.10.10">
    <property type="entry name" value="Winged helix-like DNA-binding domain superfamily/Winged helix DNA-binding domain"/>
    <property type="match status" value="1"/>
</dbReference>
<feature type="coiled-coil region" evidence="14">
    <location>
        <begin position="519"/>
        <end position="578"/>
    </location>
</feature>
<dbReference type="InterPro" id="IPR000014">
    <property type="entry name" value="PAS"/>
</dbReference>
<gene>
    <name evidence="20" type="ORF">C7B82_20120</name>
</gene>
<dbReference type="CDD" id="cd00383">
    <property type="entry name" value="trans_reg_C"/>
    <property type="match status" value="1"/>
</dbReference>
<evidence type="ECO:0000259" key="16">
    <source>
        <dbReference type="PROSITE" id="PS50110"/>
    </source>
</evidence>
<dbReference type="PANTHER" id="PTHR43547:SF2">
    <property type="entry name" value="HYBRID SIGNAL TRANSDUCTION HISTIDINE KINASE C"/>
    <property type="match status" value="1"/>
</dbReference>
<accession>A0A2T1E0M5</accession>
<feature type="modified residue" description="Phosphohistidine" evidence="11">
    <location>
        <position position="301"/>
    </location>
</feature>
<dbReference type="PANTHER" id="PTHR43547">
    <property type="entry name" value="TWO-COMPONENT HISTIDINE KINASE"/>
    <property type="match status" value="1"/>
</dbReference>
<reference evidence="20 21" key="2">
    <citation type="submission" date="2018-03" db="EMBL/GenBank/DDBJ databases">
        <title>The ancient ancestry and fast evolution of plastids.</title>
        <authorList>
            <person name="Moore K.R."/>
            <person name="Magnabosco C."/>
            <person name="Momper L."/>
            <person name="Gold D.A."/>
            <person name="Bosak T."/>
            <person name="Fournier G.P."/>
        </authorList>
    </citation>
    <scope>NUCLEOTIDE SEQUENCE [LARGE SCALE GENOMIC DNA]</scope>
    <source>
        <strain evidence="20 21">ULC18</strain>
    </source>
</reference>
<sequence>MKILVVEDDALTAEALVATLTHQNYAVEVASDGQAGWALAEAFVYDLILLDVTLPRLDGISLCQRLRSHGYQMPILLLTAHNSSHDKAVGLDAGADDYVVKPFEPEELTARVRALLRRGGVATSPVLEWGKLRLDPSVCEVSYADQLLLLTPKEYALLELFLRNPHRVFSCGMILEQLWTFEEIPSEEAVRTHIKGLRQKLKAVAEGHLVETVYGIGYRLHAGKPQGEKRTIDGAGDPPDATFASSGKQVGQQTLAAIAGVWEKFQARIHQQVAVLEAAITSLEARSLEPALKQQAIQEAHTLAGALGTFGLPGGSDLARQIEQLLKSKHALKQSQVKALRQLVMALRQTVERSPADPTPLTQAPSTQASSMLLAASECDRPPAQTAQVSVMVVDDDPKILALLQKILAPWGLALTTLEDPRQFWEILETSAPDLLILDVEMPYSNGIELCQAVRHDSRWSGLPILFLTAHTNAELVNQVFAAGADDFVSKPIVGPELVTRILNRLERVKLLKNLGTLRQSEQSERQHTEATLQKAKDELELRVAERTAELVSVNEQLRAELSERKQIEEELRVSQARFAGILEIADDAVISVDANQRITLFNHGAERIFGYTAQAAIGQPLDLLLPLRFAVPHQQHVAAFATSPGEARKMGERREIVGRRQNGEEFPAEASISKLQLKGEAVFTVILRDTSDRKVIERMKDEFISVVSHELRTPLTSIHGSLGMLASGLLDAEPETGKRLLDIAVDGTERLIRLLNDVLDVERIESGKVTMDKHRCNIAALMTNATDVMQAMAEKFGVTLSFSPLSIHVWADGDRIIQTLTNLLSNAIKFSAQGATVCLSATQQNDHVLLQVNDQGRGIPADKLETIFERFQQVDASDSRNQDGTGLGLAICRNIVQQHGGRIWVESTLGEGSTFYFTLPVDGKEGGAIAPTH</sequence>
<dbReference type="FunFam" id="3.40.50.2300:FF:000002">
    <property type="entry name" value="DNA-binding response regulator PhoP"/>
    <property type="match status" value="1"/>
</dbReference>
<dbReference type="SMART" id="SM00862">
    <property type="entry name" value="Trans_reg_C"/>
    <property type="match status" value="1"/>
</dbReference>
<evidence type="ECO:0000256" key="6">
    <source>
        <dbReference type="ARBA" id="ARBA00023012"/>
    </source>
</evidence>
<dbReference type="Pfam" id="PF00486">
    <property type="entry name" value="Trans_reg_C"/>
    <property type="match status" value="1"/>
</dbReference>
<dbReference type="PROSITE" id="PS50112">
    <property type="entry name" value="PAS"/>
    <property type="match status" value="1"/>
</dbReference>
<dbReference type="Proteomes" id="UP000239576">
    <property type="component" value="Unassembled WGS sequence"/>
</dbReference>
<dbReference type="Pfam" id="PF01627">
    <property type="entry name" value="Hpt"/>
    <property type="match status" value="1"/>
</dbReference>
<dbReference type="EMBL" id="PVWK01000109">
    <property type="protein sequence ID" value="PSB26316.1"/>
    <property type="molecule type" value="Genomic_DNA"/>
</dbReference>
<dbReference type="OrthoDB" id="474548at2"/>
<dbReference type="Pfam" id="PF00072">
    <property type="entry name" value="Response_reg"/>
    <property type="match status" value="2"/>
</dbReference>
<keyword evidence="7" id="KW-0805">Transcription regulation</keyword>
<keyword evidence="3 12" id="KW-0597">Phosphoprotein</keyword>
<dbReference type="InterPro" id="IPR001867">
    <property type="entry name" value="OmpR/PhoB-type_DNA-bd"/>
</dbReference>
<feature type="domain" description="Response regulatory" evidence="16">
    <location>
        <begin position="2"/>
        <end position="116"/>
    </location>
</feature>
<dbReference type="GO" id="GO:0006355">
    <property type="term" value="P:regulation of DNA-templated transcription"/>
    <property type="evidence" value="ECO:0007669"/>
    <property type="project" value="InterPro"/>
</dbReference>
<keyword evidence="5" id="KW-0418">Kinase</keyword>
<evidence type="ECO:0000256" key="7">
    <source>
        <dbReference type="ARBA" id="ARBA00023015"/>
    </source>
</evidence>
<dbReference type="PROSITE" id="PS50110">
    <property type="entry name" value="RESPONSE_REGULATORY"/>
    <property type="match status" value="2"/>
</dbReference>
<feature type="domain" description="HPt" evidence="18">
    <location>
        <begin position="254"/>
        <end position="365"/>
    </location>
</feature>
<evidence type="ECO:0000259" key="19">
    <source>
        <dbReference type="PROSITE" id="PS51755"/>
    </source>
</evidence>
<keyword evidence="21" id="KW-1185">Reference proteome</keyword>
<evidence type="ECO:0000256" key="11">
    <source>
        <dbReference type="PROSITE-ProRule" id="PRU00110"/>
    </source>
</evidence>